<dbReference type="OrthoDB" id="1918879at2759"/>
<accession>A0A200Q649</accession>
<dbReference type="Proteomes" id="UP000195402">
    <property type="component" value="Unassembled WGS sequence"/>
</dbReference>
<dbReference type="OMA" id="FGRECKK"/>
<protein>
    <submittedName>
        <fullName evidence="2">Uncharacterized protein</fullName>
    </submittedName>
</protein>
<dbReference type="PANTHER" id="PTHR33623:SF5">
    <property type="entry name" value="HISTONE-LYSINE N-METHYLTRANSFERASE SETD1B-LIKE PROTEIN"/>
    <property type="match status" value="1"/>
</dbReference>
<feature type="region of interest" description="Disordered" evidence="1">
    <location>
        <begin position="203"/>
        <end position="225"/>
    </location>
</feature>
<reference evidence="2 3" key="1">
    <citation type="journal article" date="2017" name="Mol. Plant">
        <title>The Genome of Medicinal Plant Macleaya cordata Provides New Insights into Benzylisoquinoline Alkaloids Metabolism.</title>
        <authorList>
            <person name="Liu X."/>
            <person name="Liu Y."/>
            <person name="Huang P."/>
            <person name="Ma Y."/>
            <person name="Qing Z."/>
            <person name="Tang Q."/>
            <person name="Cao H."/>
            <person name="Cheng P."/>
            <person name="Zheng Y."/>
            <person name="Yuan Z."/>
            <person name="Zhou Y."/>
            <person name="Liu J."/>
            <person name="Tang Z."/>
            <person name="Zhuo Y."/>
            <person name="Zhang Y."/>
            <person name="Yu L."/>
            <person name="Huang J."/>
            <person name="Yang P."/>
            <person name="Peng Q."/>
            <person name="Zhang J."/>
            <person name="Jiang W."/>
            <person name="Zhang Z."/>
            <person name="Lin K."/>
            <person name="Ro D.K."/>
            <person name="Chen X."/>
            <person name="Xiong X."/>
            <person name="Shang Y."/>
            <person name="Huang S."/>
            <person name="Zeng J."/>
        </authorList>
    </citation>
    <scope>NUCLEOTIDE SEQUENCE [LARGE SCALE GENOMIC DNA]</scope>
    <source>
        <strain evidence="3">cv. BLH2017</strain>
        <tissue evidence="2">Root</tissue>
    </source>
</reference>
<keyword evidence="3" id="KW-1185">Reference proteome</keyword>
<feature type="compositionally biased region" description="Acidic residues" evidence="1">
    <location>
        <begin position="314"/>
        <end position="334"/>
    </location>
</feature>
<dbReference type="EMBL" id="MVGT01002978">
    <property type="protein sequence ID" value="OVA05953.1"/>
    <property type="molecule type" value="Genomic_DNA"/>
</dbReference>
<evidence type="ECO:0000256" key="1">
    <source>
        <dbReference type="SAM" id="MobiDB-lite"/>
    </source>
</evidence>
<evidence type="ECO:0000313" key="3">
    <source>
        <dbReference type="Proteomes" id="UP000195402"/>
    </source>
</evidence>
<name>A0A200Q649_MACCD</name>
<dbReference type="AlphaFoldDB" id="A0A200Q649"/>
<evidence type="ECO:0000313" key="2">
    <source>
        <dbReference type="EMBL" id="OVA05953.1"/>
    </source>
</evidence>
<proteinExistence type="predicted"/>
<dbReference type="FunCoup" id="A0A200Q649">
    <property type="interactions" value="69"/>
</dbReference>
<comment type="caution">
    <text evidence="2">The sequence shown here is derived from an EMBL/GenBank/DDBJ whole genome shotgun (WGS) entry which is preliminary data.</text>
</comment>
<dbReference type="PANTHER" id="PTHR33623">
    <property type="entry name" value="OS04G0572500 PROTEIN"/>
    <property type="match status" value="1"/>
</dbReference>
<sequence length="354" mass="40726">MALKHLKQLLDEDQEPFVLKNYIDERRCQLKRPVSKTQLQVKRRKPISENTSFFCKNACFLSFHDSPDVKMSPLFSPVKSPCRNSNTLYVHIPSKTAAILLEAALRIQKHSASKKPKNPKNIGFGFFGSMLKRITHRKKRNISGDEIKVSVKDILRWDSSNGRKRVAEEMREKEETTLDLDEIRVSEVGFSCSCNSRVSSAWSESNEEKSMDLETSSSRSEDSEEMDFVGEQIKTGDFSSYEKEFCSSPFRFVLQNCSSPTGEITPEFMSPVTSPSRLKKQVVKNEEGQLNCLGKELEEEEKEQFSPVSVLDPQFEEDDDEEEGQEDEEEEEKDGFELERSFANVQRSIYLHRK</sequence>
<dbReference type="InParanoid" id="A0A200Q649"/>
<feature type="region of interest" description="Disordered" evidence="1">
    <location>
        <begin position="297"/>
        <end position="338"/>
    </location>
</feature>
<organism evidence="2 3">
    <name type="scientific">Macleaya cordata</name>
    <name type="common">Five-seeded plume-poppy</name>
    <name type="synonym">Bocconia cordata</name>
    <dbReference type="NCBI Taxonomy" id="56857"/>
    <lineage>
        <taxon>Eukaryota</taxon>
        <taxon>Viridiplantae</taxon>
        <taxon>Streptophyta</taxon>
        <taxon>Embryophyta</taxon>
        <taxon>Tracheophyta</taxon>
        <taxon>Spermatophyta</taxon>
        <taxon>Magnoliopsida</taxon>
        <taxon>Ranunculales</taxon>
        <taxon>Papaveraceae</taxon>
        <taxon>Papaveroideae</taxon>
        <taxon>Macleaya</taxon>
    </lineage>
</organism>
<gene>
    <name evidence="2" type="ORF">BVC80_1707g58</name>
</gene>